<gene>
    <name evidence="2" type="ORF">QWI16_16465</name>
</gene>
<reference evidence="2" key="1">
    <citation type="submission" date="2023-07" db="EMBL/GenBank/DDBJ databases">
        <title>Gilvimarinus algae sp. nov., isolated from the surface of Kelp.</title>
        <authorList>
            <person name="Sun Y.Y."/>
            <person name="Gong Y."/>
            <person name="Du Z.J."/>
        </authorList>
    </citation>
    <scope>NUCLEOTIDE SEQUENCE</scope>
    <source>
        <strain evidence="2">SDUM040014</strain>
    </source>
</reference>
<comment type="caution">
    <text evidence="2">The sequence shown here is derived from an EMBL/GenBank/DDBJ whole genome shotgun (WGS) entry which is preliminary data.</text>
</comment>
<feature type="chain" id="PRO_5046038001" description="Transporter" evidence="1">
    <location>
        <begin position="23"/>
        <end position="357"/>
    </location>
</feature>
<evidence type="ECO:0000313" key="2">
    <source>
        <dbReference type="EMBL" id="MDO3383778.1"/>
    </source>
</evidence>
<feature type="signal peptide" evidence="1">
    <location>
        <begin position="1"/>
        <end position="22"/>
    </location>
</feature>
<proteinExistence type="predicted"/>
<protein>
    <recommendedName>
        <fullName evidence="4">Transporter</fullName>
    </recommendedName>
</protein>
<dbReference type="RefSeq" id="WP_302714785.1">
    <property type="nucleotide sequence ID" value="NZ_JAULRT010000062.1"/>
</dbReference>
<keyword evidence="3" id="KW-1185">Reference proteome</keyword>
<organism evidence="2 3">
    <name type="scientific">Gilvimarinus algae</name>
    <dbReference type="NCBI Taxonomy" id="3058037"/>
    <lineage>
        <taxon>Bacteria</taxon>
        <taxon>Pseudomonadati</taxon>
        <taxon>Pseudomonadota</taxon>
        <taxon>Gammaproteobacteria</taxon>
        <taxon>Cellvibrionales</taxon>
        <taxon>Cellvibrionaceae</taxon>
        <taxon>Gilvimarinus</taxon>
    </lineage>
</organism>
<accession>A0ABT8TI66</accession>
<dbReference type="Proteomes" id="UP001168380">
    <property type="component" value="Unassembled WGS sequence"/>
</dbReference>
<sequence>MENAVKRLSYLAAALLSTGAAAHESSTFLPESHAPAGVMSDHTHAKDEVMTGYRYIYSSYSGLYHGSDEVGAHDLAMAGYSMMPTSMTMEMIMLDIMYAPTDHLTLMLMPMYMRMDMDMAGTGMSGHGGHGGHMDGMMGMDDMGGHDMHHHGSHGTSGWGDTNISALYNWTPASNHQFITTLGINAPTGKVDKKNHDGTFVHYGMQLGSGTWDLTPSVTYTGLAGRMSWGAQANAVIRLEDENDSGFAFGDKYGATAWAAVRLVDWLSLSARVEWSDQDAISGHYNGPHNHSSPSDIQANYGGEFVDAGIGVNTVITGGQFAGLRLGAEWVTRVEEDYNGYQLGLDDGVNVSLSYAF</sequence>
<evidence type="ECO:0000256" key="1">
    <source>
        <dbReference type="SAM" id="SignalP"/>
    </source>
</evidence>
<keyword evidence="1" id="KW-0732">Signal</keyword>
<evidence type="ECO:0008006" key="4">
    <source>
        <dbReference type="Google" id="ProtNLM"/>
    </source>
</evidence>
<evidence type="ECO:0000313" key="3">
    <source>
        <dbReference type="Proteomes" id="UP001168380"/>
    </source>
</evidence>
<name>A0ABT8TI66_9GAMM</name>
<dbReference type="EMBL" id="JAULRT010000062">
    <property type="protein sequence ID" value="MDO3383778.1"/>
    <property type="molecule type" value="Genomic_DNA"/>
</dbReference>